<comment type="caution">
    <text evidence="2">The sequence shown here is derived from an EMBL/GenBank/DDBJ whole genome shotgun (WGS) entry which is preliminary data.</text>
</comment>
<organism evidence="2 3">
    <name type="scientific">Acer negundo</name>
    <name type="common">Box elder</name>
    <dbReference type="NCBI Taxonomy" id="4023"/>
    <lineage>
        <taxon>Eukaryota</taxon>
        <taxon>Viridiplantae</taxon>
        <taxon>Streptophyta</taxon>
        <taxon>Embryophyta</taxon>
        <taxon>Tracheophyta</taxon>
        <taxon>Spermatophyta</taxon>
        <taxon>Magnoliopsida</taxon>
        <taxon>eudicotyledons</taxon>
        <taxon>Gunneridae</taxon>
        <taxon>Pentapetalae</taxon>
        <taxon>rosids</taxon>
        <taxon>malvids</taxon>
        <taxon>Sapindales</taxon>
        <taxon>Sapindaceae</taxon>
        <taxon>Hippocastanoideae</taxon>
        <taxon>Acereae</taxon>
        <taxon>Acer</taxon>
    </lineage>
</organism>
<reference evidence="2" key="1">
    <citation type="journal article" date="2022" name="Plant J.">
        <title>Strategies of tolerance reflected in two North American maple genomes.</title>
        <authorList>
            <person name="McEvoy S.L."/>
            <person name="Sezen U.U."/>
            <person name="Trouern-Trend A."/>
            <person name="McMahon S.M."/>
            <person name="Schaberg P.G."/>
            <person name="Yang J."/>
            <person name="Wegrzyn J.L."/>
            <person name="Swenson N.G."/>
        </authorList>
    </citation>
    <scope>NUCLEOTIDE SEQUENCE</scope>
    <source>
        <strain evidence="2">91603</strain>
    </source>
</reference>
<protein>
    <submittedName>
        <fullName evidence="2">Uncharacterized protein</fullName>
    </submittedName>
</protein>
<accession>A0AAD5J4I1</accession>
<proteinExistence type="predicted"/>
<reference evidence="2" key="2">
    <citation type="submission" date="2023-02" db="EMBL/GenBank/DDBJ databases">
        <authorList>
            <person name="Swenson N.G."/>
            <person name="Wegrzyn J.L."/>
            <person name="Mcevoy S.L."/>
        </authorList>
    </citation>
    <scope>NUCLEOTIDE SEQUENCE</scope>
    <source>
        <strain evidence="2">91603</strain>
        <tissue evidence="2">Leaf</tissue>
    </source>
</reference>
<name>A0AAD5J4I1_ACENE</name>
<evidence type="ECO:0000256" key="1">
    <source>
        <dbReference type="SAM" id="MobiDB-lite"/>
    </source>
</evidence>
<keyword evidence="3" id="KW-1185">Reference proteome</keyword>
<gene>
    <name evidence="2" type="ORF">LWI28_010376</name>
</gene>
<evidence type="ECO:0000313" key="3">
    <source>
        <dbReference type="Proteomes" id="UP001064489"/>
    </source>
</evidence>
<dbReference type="AlphaFoldDB" id="A0AAD5J4I1"/>
<sequence length="193" mass="21237">MVYGAWLKAVSSFSEIAWRSWGSRFGIRNQEEPNHATNQVEEVRSGKKSNDAGENLRADSCSNLKNDYHRNSRGSNKGKNIMIELIEDFIFSSGKDKSPIIEGKDLMSNLGFTLQVKVGTISNPLIPIGPDGPYSLDPMNGLKFGLAMDSGTQSNISLGEIYTPNSNNNNNLSLYCLLISTIVFVTLDLRAEV</sequence>
<dbReference type="EMBL" id="JAJSOW010000100">
    <property type="protein sequence ID" value="KAI9185753.1"/>
    <property type="molecule type" value="Genomic_DNA"/>
</dbReference>
<feature type="compositionally biased region" description="Basic and acidic residues" evidence="1">
    <location>
        <begin position="41"/>
        <end position="57"/>
    </location>
</feature>
<evidence type="ECO:0000313" key="2">
    <source>
        <dbReference type="EMBL" id="KAI9185753.1"/>
    </source>
</evidence>
<feature type="region of interest" description="Disordered" evidence="1">
    <location>
        <begin position="32"/>
        <end position="60"/>
    </location>
</feature>
<dbReference type="Proteomes" id="UP001064489">
    <property type="component" value="Chromosome 3"/>
</dbReference>